<dbReference type="EMBL" id="CATOUU010000792">
    <property type="protein sequence ID" value="CAI9948977.1"/>
    <property type="molecule type" value="Genomic_DNA"/>
</dbReference>
<evidence type="ECO:0000313" key="3">
    <source>
        <dbReference type="Proteomes" id="UP001642409"/>
    </source>
</evidence>
<keyword evidence="3" id="KW-1185">Reference proteome</keyword>
<comment type="caution">
    <text evidence="1">The sequence shown here is derived from an EMBL/GenBank/DDBJ whole genome shotgun (WGS) entry which is preliminary data.</text>
</comment>
<reference evidence="1" key="1">
    <citation type="submission" date="2023-06" db="EMBL/GenBank/DDBJ databases">
        <authorList>
            <person name="Kurt Z."/>
        </authorList>
    </citation>
    <scope>NUCLEOTIDE SEQUENCE</scope>
</reference>
<proteinExistence type="predicted"/>
<reference evidence="2 3" key="2">
    <citation type="submission" date="2024-07" db="EMBL/GenBank/DDBJ databases">
        <authorList>
            <person name="Akdeniz Z."/>
        </authorList>
    </citation>
    <scope>NUCLEOTIDE SEQUENCE [LARGE SCALE GENOMIC DNA]</scope>
</reference>
<name>A0AA86Q9Y9_9EUKA</name>
<evidence type="ECO:0000313" key="2">
    <source>
        <dbReference type="EMBL" id="CAL6047675.1"/>
    </source>
</evidence>
<gene>
    <name evidence="1" type="ORF">HINF_LOCUS36622</name>
    <name evidence="2" type="ORF">HINF_LOCUS42322</name>
</gene>
<dbReference type="AlphaFoldDB" id="A0AA86Q9Y9"/>
<evidence type="ECO:0000313" key="1">
    <source>
        <dbReference type="EMBL" id="CAI9948977.1"/>
    </source>
</evidence>
<protein>
    <submittedName>
        <fullName evidence="2">Hypothetical_protein</fullName>
    </submittedName>
</protein>
<accession>A0AA86Q9Y9</accession>
<organism evidence="1">
    <name type="scientific">Hexamita inflata</name>
    <dbReference type="NCBI Taxonomy" id="28002"/>
    <lineage>
        <taxon>Eukaryota</taxon>
        <taxon>Metamonada</taxon>
        <taxon>Diplomonadida</taxon>
        <taxon>Hexamitidae</taxon>
        <taxon>Hexamitinae</taxon>
        <taxon>Hexamita</taxon>
    </lineage>
</organism>
<sequence>MYQNIQYQRTALHYRYLVSGPEMSSTVLVLFFSRKDVILFIIFTRLTGYYDYLMDALLTELRSNLITARACVLSVIQDARADTSSFQRRCILLVVVVSKTWKIFGQQYNYKSAFRSQITYLSRRTAYIELDRVAWLLQYCVSFEQLFRQFLTYSDLRHNDGSQYPASFTELTMYQQRKQISLNNMFNHCCL</sequence>
<dbReference type="EMBL" id="CAXDID020000172">
    <property type="protein sequence ID" value="CAL6047675.1"/>
    <property type="molecule type" value="Genomic_DNA"/>
</dbReference>
<dbReference type="Proteomes" id="UP001642409">
    <property type="component" value="Unassembled WGS sequence"/>
</dbReference>